<reference evidence="1 2" key="1">
    <citation type="submission" date="2015-09" db="EMBL/GenBank/DDBJ databases">
        <title>Atta colombica WGS genome.</title>
        <authorList>
            <person name="Nygaard S."/>
            <person name="Hu H."/>
            <person name="Boomsma J."/>
            <person name="Zhang G."/>
        </authorList>
    </citation>
    <scope>NUCLEOTIDE SEQUENCE [LARGE SCALE GENOMIC DNA]</scope>
    <source>
        <strain evidence="1">Treedump-2</strain>
        <tissue evidence="1">Whole body</tissue>
    </source>
</reference>
<evidence type="ECO:0000313" key="1">
    <source>
        <dbReference type="EMBL" id="KYM75636.1"/>
    </source>
</evidence>
<feature type="non-terminal residue" evidence="1">
    <location>
        <position position="1"/>
    </location>
</feature>
<dbReference type="EMBL" id="KQ976738">
    <property type="protein sequence ID" value="KYM75636.1"/>
    <property type="molecule type" value="Genomic_DNA"/>
</dbReference>
<name>A0A195ATX3_9HYME</name>
<gene>
    <name evidence="1" type="ORF">ALC53_13699</name>
</gene>
<evidence type="ECO:0008006" key="3">
    <source>
        <dbReference type="Google" id="ProtNLM"/>
    </source>
</evidence>
<dbReference type="Proteomes" id="UP000078540">
    <property type="component" value="Unassembled WGS sequence"/>
</dbReference>
<dbReference type="AlphaFoldDB" id="A0A195ATX3"/>
<evidence type="ECO:0000313" key="2">
    <source>
        <dbReference type="Proteomes" id="UP000078540"/>
    </source>
</evidence>
<dbReference type="PANTHER" id="PTHR31511:SF12">
    <property type="entry name" value="RHO TERMINATION FACTOR N-TERMINAL DOMAIN-CONTAINING PROTEIN"/>
    <property type="match status" value="1"/>
</dbReference>
<dbReference type="STRING" id="520822.A0A195ATX3"/>
<protein>
    <recommendedName>
        <fullName evidence="3">DNA-directed DNA polymerase</fullName>
    </recommendedName>
</protein>
<accession>A0A195ATX3</accession>
<proteinExistence type="predicted"/>
<keyword evidence="2" id="KW-1185">Reference proteome</keyword>
<organism evidence="1 2">
    <name type="scientific">Atta colombica</name>
    <dbReference type="NCBI Taxonomy" id="520822"/>
    <lineage>
        <taxon>Eukaryota</taxon>
        <taxon>Metazoa</taxon>
        <taxon>Ecdysozoa</taxon>
        <taxon>Arthropoda</taxon>
        <taxon>Hexapoda</taxon>
        <taxon>Insecta</taxon>
        <taxon>Pterygota</taxon>
        <taxon>Neoptera</taxon>
        <taxon>Endopterygota</taxon>
        <taxon>Hymenoptera</taxon>
        <taxon>Apocrita</taxon>
        <taxon>Aculeata</taxon>
        <taxon>Formicoidea</taxon>
        <taxon>Formicidae</taxon>
        <taxon>Myrmicinae</taxon>
        <taxon>Atta</taxon>
    </lineage>
</organism>
<dbReference type="PANTHER" id="PTHR31511">
    <property type="entry name" value="PROTEIN CBG23764"/>
    <property type="match status" value="1"/>
</dbReference>
<sequence length="508" mass="59941">NSNYIEPQRFLEDASSVVLERVRDAVERYDSVKVNTAFNGKFATKDKRINKIYYIVTKNSEIYRYTDLREWYEQHIIQPILASPAKKYTERESSYPYYMTVLNLTDIEFPITFKDISKFERFNMVSINMYGIENKQVHPLRFTDDKKEKHVNLLYLQDSHNDNLGHFACIKNLLRLVSSQITKKNKKNYASFGSCEKLQLHEVNCQKINDCAIRLPSEDNKWLGNHCNKERVPFIIYADLKYILHKTESDKEDATSYAYQDTRVRDYCHLNCRYRGPTHSNCNLNYKNSFYIPIVFHNLSGYNAHFIIKEIATAYDGVKLRFIDSFKFLNRELFFSSLTGDTVSESDYANAVNVWQRFSIRMLGEYSDLLYLKTDVLLLADIFENFRNSCITSYCLDPAHKTMENVRNHVDVKLITKWDGRYGAEAMIAKPNFHSRSVFGKNLIAIEMRKLEVKFDKPIYVSMCILDISKVYLHEFHHEYMSPMYDDKRYVVPNSTETLSWGHWRIPL</sequence>